<evidence type="ECO:0000256" key="2">
    <source>
        <dbReference type="ARBA" id="ARBA00023157"/>
    </source>
</evidence>
<name>A0A6I9Z021_9SAUR</name>
<evidence type="ECO:0000313" key="5">
    <source>
        <dbReference type="RefSeq" id="XP_013929639.1"/>
    </source>
</evidence>
<dbReference type="GO" id="GO:0015347">
    <property type="term" value="F:sodium-independent organic anion transmembrane transporter activity"/>
    <property type="evidence" value="ECO:0007669"/>
    <property type="project" value="TreeGrafter"/>
</dbReference>
<dbReference type="Proteomes" id="UP000504617">
    <property type="component" value="Unplaced"/>
</dbReference>
<dbReference type="GO" id="GO:0016323">
    <property type="term" value="C:basolateral plasma membrane"/>
    <property type="evidence" value="ECO:0007669"/>
    <property type="project" value="TreeGrafter"/>
</dbReference>
<dbReference type="AlphaFoldDB" id="A0A6I9Z021"/>
<keyword evidence="3" id="KW-0812">Transmembrane</keyword>
<accession>A0A6I9Z021</accession>
<feature type="transmembrane region" description="Helical" evidence="3">
    <location>
        <begin position="72"/>
        <end position="94"/>
    </location>
</feature>
<dbReference type="GeneID" id="106555332"/>
<proteinExistence type="predicted"/>
<keyword evidence="3" id="KW-0472">Membrane</keyword>
<evidence type="ECO:0000313" key="4">
    <source>
        <dbReference type="Proteomes" id="UP000504617"/>
    </source>
</evidence>
<evidence type="ECO:0000256" key="3">
    <source>
        <dbReference type="SAM" id="Phobius"/>
    </source>
</evidence>
<dbReference type="RefSeq" id="XP_013929639.1">
    <property type="nucleotide sequence ID" value="XM_014074164.1"/>
</dbReference>
<keyword evidence="3" id="KW-1133">Transmembrane helix</keyword>
<organism evidence="4 5">
    <name type="scientific">Thamnophis sirtalis</name>
    <dbReference type="NCBI Taxonomy" id="35019"/>
    <lineage>
        <taxon>Eukaryota</taxon>
        <taxon>Metazoa</taxon>
        <taxon>Chordata</taxon>
        <taxon>Craniata</taxon>
        <taxon>Vertebrata</taxon>
        <taxon>Euteleostomi</taxon>
        <taxon>Lepidosauria</taxon>
        <taxon>Squamata</taxon>
        <taxon>Bifurcata</taxon>
        <taxon>Unidentata</taxon>
        <taxon>Episquamata</taxon>
        <taxon>Toxicofera</taxon>
        <taxon>Serpentes</taxon>
        <taxon>Colubroidea</taxon>
        <taxon>Colubridae</taxon>
        <taxon>Natricinae</taxon>
        <taxon>Thamnophis</taxon>
    </lineage>
</organism>
<dbReference type="PANTHER" id="PTHR11388">
    <property type="entry name" value="ORGANIC ANION TRANSPORTER"/>
    <property type="match status" value="1"/>
</dbReference>
<protein>
    <submittedName>
        <fullName evidence="5">Solute carrier organic anion transporter family member 1B3-like</fullName>
    </submittedName>
</protein>
<sequence length="140" mass="15663">MVDLFFVRSLPQDLKSLGVGLMMLAIRSLGGILAPVYFGAVIDMTCLKWGSNPCGQKGSCRIYDAVQYRYSFYGLIAALRVPSYLLGFLFYLLTKKSLREQEAKEAENECKEEALLNEEIKLTGTELSARRSDADMNTCL</sequence>
<dbReference type="PANTHER" id="PTHR11388:SF89">
    <property type="entry name" value="SOLUTE CARRIER ORGANIC ANION TRANSPORTER FAMILY MEMBER 1B3"/>
    <property type="match status" value="1"/>
</dbReference>
<dbReference type="OrthoDB" id="5062115at2759"/>
<evidence type="ECO:0000256" key="1">
    <source>
        <dbReference type="ARBA" id="ARBA00004141"/>
    </source>
</evidence>
<dbReference type="GO" id="GO:0043252">
    <property type="term" value="P:sodium-independent organic anion transport"/>
    <property type="evidence" value="ECO:0007669"/>
    <property type="project" value="TreeGrafter"/>
</dbReference>
<reference evidence="5" key="1">
    <citation type="submission" date="2025-08" db="UniProtKB">
        <authorList>
            <consortium name="RefSeq"/>
        </authorList>
    </citation>
    <scope>IDENTIFICATION</scope>
    <source>
        <tissue evidence="5">Skeletal muscle</tissue>
    </source>
</reference>
<dbReference type="Pfam" id="PF03137">
    <property type="entry name" value="OATP"/>
    <property type="match status" value="1"/>
</dbReference>
<keyword evidence="2" id="KW-1015">Disulfide bond</keyword>
<dbReference type="SUPFAM" id="SSF103473">
    <property type="entry name" value="MFS general substrate transporter"/>
    <property type="match status" value="1"/>
</dbReference>
<dbReference type="InterPro" id="IPR004156">
    <property type="entry name" value="OATP"/>
</dbReference>
<comment type="subcellular location">
    <subcellularLocation>
        <location evidence="1">Membrane</location>
        <topology evidence="1">Multi-pass membrane protein</topology>
    </subcellularLocation>
</comment>
<dbReference type="GO" id="GO:0015125">
    <property type="term" value="F:bile acid transmembrane transporter activity"/>
    <property type="evidence" value="ECO:0007669"/>
    <property type="project" value="TreeGrafter"/>
</dbReference>
<keyword evidence="4" id="KW-1185">Reference proteome</keyword>
<dbReference type="KEGG" id="tsr:106555332"/>
<feature type="transmembrane region" description="Helical" evidence="3">
    <location>
        <begin position="21"/>
        <end position="42"/>
    </location>
</feature>
<dbReference type="InterPro" id="IPR036259">
    <property type="entry name" value="MFS_trans_sf"/>
</dbReference>
<gene>
    <name evidence="5" type="primary">LOC106555332</name>
</gene>